<dbReference type="Proteomes" id="UP000286045">
    <property type="component" value="Unassembled WGS sequence"/>
</dbReference>
<dbReference type="EMBL" id="RYZI01000568">
    <property type="protein sequence ID" value="RWA04443.1"/>
    <property type="molecule type" value="Genomic_DNA"/>
</dbReference>
<dbReference type="GO" id="GO:0046856">
    <property type="term" value="P:phosphatidylinositol dephosphorylation"/>
    <property type="evidence" value="ECO:0007669"/>
    <property type="project" value="InterPro"/>
</dbReference>
<proteinExistence type="predicted"/>
<evidence type="ECO:0000256" key="1">
    <source>
        <dbReference type="SAM" id="MobiDB-lite"/>
    </source>
</evidence>
<feature type="compositionally biased region" description="Acidic residues" evidence="1">
    <location>
        <begin position="105"/>
        <end position="120"/>
    </location>
</feature>
<evidence type="ECO:0000256" key="2">
    <source>
        <dbReference type="SAM" id="Phobius"/>
    </source>
</evidence>
<dbReference type="InterPro" id="IPR000300">
    <property type="entry name" value="IPPc"/>
</dbReference>
<reference evidence="4 5" key="1">
    <citation type="submission" date="2018-12" db="EMBL/GenBank/DDBJ databases">
        <title>Draft genome sequence of Xylaria grammica IHI A82.</title>
        <authorList>
            <person name="Buettner E."/>
            <person name="Kellner H."/>
        </authorList>
    </citation>
    <scope>NUCLEOTIDE SEQUENCE [LARGE SCALE GENOMIC DNA]</scope>
    <source>
        <strain evidence="4 5">IHI A82</strain>
    </source>
</reference>
<dbReference type="Gene3D" id="3.60.10.10">
    <property type="entry name" value="Endonuclease/exonuclease/phosphatase"/>
    <property type="match status" value="1"/>
</dbReference>
<sequence>MSDDDDKTTASLDVFILTFNAAKTHIDTSTIAFHLRNAFDHNATDLPELVVICLQEMAPLAHSFIGSYMINPYFQSWVSAVNLAASLPRGSPLPDQATQALESENGSEDGSQDEAQDEAQDETRDDLSSSARSTPTRDSSPDSIKDEPGDSPYTLVATRHVGMTGILLLSRDPSALDDLKSTEVGFGAGDMGNKGAVGLRMLFSKNDAKGRKRQTELTFVGAHLAAHEWNLDKRNRNWQSIVSGLRESPPPQHPSRDSTYSLRLVTVFEDPKKLRGEKSTWPTPGRFGSTVEETQALLARDPNEKEVHDITIYKPGSHLFVAGDLNYRTSKTSPSPNSVFPDFDSKSPHYYLRFLAFDQLVLEQAAGRTLHGLGESQIDFPPTYKLDYKDDEATGAEFQAHRRGLPPANDVVSWMWATHRWPSWCDRVLYLNVPHSVGEDVAIETIAYDALPPVRTSDHRAVYLRLSVPVLEPSILAPSAEFRASNRDDPRVKLPYAIDFEAWDHRERVKKWEWIIGWSMLISQSKRGIAFFATLAFLGIGAWWLRSR</sequence>
<feature type="domain" description="Inositol polyphosphate-related phosphatase" evidence="3">
    <location>
        <begin position="10"/>
        <end position="474"/>
    </location>
</feature>
<organism evidence="4 5">
    <name type="scientific">Xylaria grammica</name>
    <dbReference type="NCBI Taxonomy" id="363999"/>
    <lineage>
        <taxon>Eukaryota</taxon>
        <taxon>Fungi</taxon>
        <taxon>Dikarya</taxon>
        <taxon>Ascomycota</taxon>
        <taxon>Pezizomycotina</taxon>
        <taxon>Sordariomycetes</taxon>
        <taxon>Xylariomycetidae</taxon>
        <taxon>Xylariales</taxon>
        <taxon>Xylariaceae</taxon>
        <taxon>Xylaria</taxon>
    </lineage>
</organism>
<dbReference type="PANTHER" id="PTHR11200:SF286">
    <property type="entry name" value="5-PHOSPHATASE, PUTATIVE (AFU_ORTHOLOGUE AFUA_5G07600)-RELATED"/>
    <property type="match status" value="1"/>
</dbReference>
<feature type="compositionally biased region" description="Polar residues" evidence="1">
    <location>
        <begin position="128"/>
        <end position="138"/>
    </location>
</feature>
<evidence type="ECO:0000313" key="4">
    <source>
        <dbReference type="EMBL" id="RWA04443.1"/>
    </source>
</evidence>
<dbReference type="AlphaFoldDB" id="A0A439CQK9"/>
<keyword evidence="5" id="KW-1185">Reference proteome</keyword>
<protein>
    <recommendedName>
        <fullName evidence="3">Inositol polyphosphate-related phosphatase domain-containing protein</fullName>
    </recommendedName>
</protein>
<feature type="compositionally biased region" description="Basic and acidic residues" evidence="1">
    <location>
        <begin position="139"/>
        <end position="148"/>
    </location>
</feature>
<evidence type="ECO:0000313" key="5">
    <source>
        <dbReference type="Proteomes" id="UP000286045"/>
    </source>
</evidence>
<dbReference type="InterPro" id="IPR046985">
    <property type="entry name" value="IP5"/>
</dbReference>
<feature type="region of interest" description="Disordered" evidence="1">
    <location>
        <begin position="92"/>
        <end position="153"/>
    </location>
</feature>
<dbReference type="SMART" id="SM00128">
    <property type="entry name" value="IPPc"/>
    <property type="match status" value="1"/>
</dbReference>
<evidence type="ECO:0000259" key="3">
    <source>
        <dbReference type="SMART" id="SM00128"/>
    </source>
</evidence>
<keyword evidence="2" id="KW-0472">Membrane</keyword>
<dbReference type="GO" id="GO:0004439">
    <property type="term" value="F:phosphatidylinositol-4,5-bisphosphate 5-phosphatase activity"/>
    <property type="evidence" value="ECO:0007669"/>
    <property type="project" value="TreeGrafter"/>
</dbReference>
<dbReference type="InterPro" id="IPR036691">
    <property type="entry name" value="Endo/exonu/phosph_ase_sf"/>
</dbReference>
<name>A0A439CQK9_9PEZI</name>
<dbReference type="STRING" id="363999.A0A439CQK9"/>
<keyword evidence="2" id="KW-0812">Transmembrane</keyword>
<dbReference type="SUPFAM" id="SSF56219">
    <property type="entry name" value="DNase I-like"/>
    <property type="match status" value="1"/>
</dbReference>
<accession>A0A439CQK9</accession>
<keyword evidence="2" id="KW-1133">Transmembrane helix</keyword>
<gene>
    <name evidence="4" type="ORF">EKO27_g10663</name>
</gene>
<dbReference type="PANTHER" id="PTHR11200">
    <property type="entry name" value="INOSITOL 5-PHOSPHATASE"/>
    <property type="match status" value="1"/>
</dbReference>
<dbReference type="Pfam" id="PF22669">
    <property type="entry name" value="Exo_endo_phos2"/>
    <property type="match status" value="1"/>
</dbReference>
<comment type="caution">
    <text evidence="4">The sequence shown here is derived from an EMBL/GenBank/DDBJ whole genome shotgun (WGS) entry which is preliminary data.</text>
</comment>
<feature type="transmembrane region" description="Helical" evidence="2">
    <location>
        <begin position="528"/>
        <end position="545"/>
    </location>
</feature>